<evidence type="ECO:0000259" key="4">
    <source>
        <dbReference type="PROSITE" id="PS50043"/>
    </source>
</evidence>
<dbReference type="PANTHER" id="PTHR44688">
    <property type="entry name" value="DNA-BINDING TRANSCRIPTIONAL ACTIVATOR DEVR_DOSR"/>
    <property type="match status" value="1"/>
</dbReference>
<dbReference type="PROSITE" id="PS00622">
    <property type="entry name" value="HTH_LUXR_1"/>
    <property type="match status" value="1"/>
</dbReference>
<evidence type="ECO:0000313" key="6">
    <source>
        <dbReference type="Proteomes" id="UP000283387"/>
    </source>
</evidence>
<dbReference type="SUPFAM" id="SSF46894">
    <property type="entry name" value="C-terminal effector domain of the bipartite response regulators"/>
    <property type="match status" value="1"/>
</dbReference>
<dbReference type="PRINTS" id="PR00038">
    <property type="entry name" value="HTHLUXR"/>
</dbReference>
<evidence type="ECO:0000313" key="5">
    <source>
        <dbReference type="EMBL" id="RKD92619.1"/>
    </source>
</evidence>
<name>A0A419WB01_9BACT</name>
<dbReference type="Gene3D" id="3.40.50.2300">
    <property type="match status" value="1"/>
</dbReference>
<dbReference type="InterPro" id="IPR016032">
    <property type="entry name" value="Sig_transdc_resp-reg_C-effctor"/>
</dbReference>
<dbReference type="CDD" id="cd06170">
    <property type="entry name" value="LuxR_C_like"/>
    <property type="match status" value="1"/>
</dbReference>
<dbReference type="AlphaFoldDB" id="A0A419WB01"/>
<keyword evidence="3" id="KW-0804">Transcription</keyword>
<dbReference type="SMART" id="SM00421">
    <property type="entry name" value="HTH_LUXR"/>
    <property type="match status" value="1"/>
</dbReference>
<reference evidence="5 6" key="1">
    <citation type="submission" date="2018-09" db="EMBL/GenBank/DDBJ databases">
        <title>Genomic Encyclopedia of Archaeal and Bacterial Type Strains, Phase II (KMG-II): from individual species to whole genera.</title>
        <authorList>
            <person name="Goeker M."/>
        </authorList>
    </citation>
    <scope>NUCLEOTIDE SEQUENCE [LARGE SCALE GENOMIC DNA]</scope>
    <source>
        <strain evidence="5 6">DSM 27148</strain>
    </source>
</reference>
<dbReference type="PROSITE" id="PS50043">
    <property type="entry name" value="HTH_LUXR_2"/>
    <property type="match status" value="1"/>
</dbReference>
<evidence type="ECO:0000256" key="1">
    <source>
        <dbReference type="ARBA" id="ARBA00023015"/>
    </source>
</evidence>
<evidence type="ECO:0000256" key="3">
    <source>
        <dbReference type="ARBA" id="ARBA00023163"/>
    </source>
</evidence>
<dbReference type="PANTHER" id="PTHR44688:SF16">
    <property type="entry name" value="DNA-BINDING TRANSCRIPTIONAL ACTIVATOR DEVR_DOSR"/>
    <property type="match status" value="1"/>
</dbReference>
<dbReference type="GO" id="GO:0006355">
    <property type="term" value="P:regulation of DNA-templated transcription"/>
    <property type="evidence" value="ECO:0007669"/>
    <property type="project" value="InterPro"/>
</dbReference>
<dbReference type="GO" id="GO:0003677">
    <property type="term" value="F:DNA binding"/>
    <property type="evidence" value="ECO:0007669"/>
    <property type="project" value="UniProtKB-KW"/>
</dbReference>
<dbReference type="EMBL" id="RAPN01000001">
    <property type="protein sequence ID" value="RKD92619.1"/>
    <property type="molecule type" value="Genomic_DNA"/>
</dbReference>
<comment type="caution">
    <text evidence="5">The sequence shown here is derived from an EMBL/GenBank/DDBJ whole genome shotgun (WGS) entry which is preliminary data.</text>
</comment>
<dbReference type="OrthoDB" id="1123107at2"/>
<gene>
    <name evidence="5" type="ORF">BC643_2994</name>
</gene>
<evidence type="ECO:0000256" key="2">
    <source>
        <dbReference type="ARBA" id="ARBA00023125"/>
    </source>
</evidence>
<dbReference type="Proteomes" id="UP000283387">
    <property type="component" value="Unassembled WGS sequence"/>
</dbReference>
<dbReference type="RefSeq" id="WP_120273809.1">
    <property type="nucleotide sequence ID" value="NZ_RAPN01000001.1"/>
</dbReference>
<proteinExistence type="predicted"/>
<accession>A0A419WB01</accession>
<protein>
    <submittedName>
        <fullName evidence="5">DNA-binding NarL/FixJ family response regulator</fullName>
    </submittedName>
</protein>
<dbReference type="InterPro" id="IPR000792">
    <property type="entry name" value="Tscrpt_reg_LuxR_C"/>
</dbReference>
<organism evidence="5 6">
    <name type="scientific">Mangrovibacterium diazotrophicum</name>
    <dbReference type="NCBI Taxonomy" id="1261403"/>
    <lineage>
        <taxon>Bacteria</taxon>
        <taxon>Pseudomonadati</taxon>
        <taxon>Bacteroidota</taxon>
        <taxon>Bacteroidia</taxon>
        <taxon>Marinilabiliales</taxon>
        <taxon>Prolixibacteraceae</taxon>
        <taxon>Mangrovibacterium</taxon>
    </lineage>
</organism>
<dbReference type="Pfam" id="PF00196">
    <property type="entry name" value="GerE"/>
    <property type="match status" value="1"/>
</dbReference>
<keyword evidence="6" id="KW-1185">Reference proteome</keyword>
<sequence>MSTSNTIRISISYDQQIVAEGIAAVLLKDKRFEICGLKPNKRDQLTNGSLTIDFWILEFCNMSACQIEHIRQIRKANPGLKILVVTSPLLRSAMVTLMQLINGLVIRSCSSDKLLTAIYEIEETGKYLSPKAVRALFEENGDGNLVKSELTSREKEILSAWLTCRDNAEISDRLNISGTTVRTHLKNIREKFGCANQIQMMTYACKENLLSENFKPICPNCRCYCYSTPN</sequence>
<feature type="domain" description="HTH luxR-type" evidence="4">
    <location>
        <begin position="142"/>
        <end position="208"/>
    </location>
</feature>
<keyword evidence="1" id="KW-0805">Transcription regulation</keyword>
<keyword evidence="2 5" id="KW-0238">DNA-binding</keyword>